<name>A0A7K1SNI1_9BACT</name>
<organism evidence="2 3">
    <name type="scientific">Spirosoma arboris</name>
    <dbReference type="NCBI Taxonomy" id="2682092"/>
    <lineage>
        <taxon>Bacteria</taxon>
        <taxon>Pseudomonadati</taxon>
        <taxon>Bacteroidota</taxon>
        <taxon>Cytophagia</taxon>
        <taxon>Cytophagales</taxon>
        <taxon>Cytophagaceae</taxon>
        <taxon>Spirosoma</taxon>
    </lineage>
</organism>
<dbReference type="Pfam" id="PF13858">
    <property type="entry name" value="DUF4199"/>
    <property type="match status" value="1"/>
</dbReference>
<proteinExistence type="predicted"/>
<feature type="transmembrane region" description="Helical" evidence="1">
    <location>
        <begin position="7"/>
        <end position="27"/>
    </location>
</feature>
<feature type="transmembrane region" description="Helical" evidence="1">
    <location>
        <begin position="146"/>
        <end position="168"/>
    </location>
</feature>
<comment type="caution">
    <text evidence="2">The sequence shown here is derived from an EMBL/GenBank/DDBJ whole genome shotgun (WGS) entry which is preliminary data.</text>
</comment>
<keyword evidence="3" id="KW-1185">Reference proteome</keyword>
<evidence type="ECO:0000256" key="1">
    <source>
        <dbReference type="SAM" id="Phobius"/>
    </source>
</evidence>
<dbReference type="RefSeq" id="WP_157590172.1">
    <property type="nucleotide sequence ID" value="NZ_WPIN01000022.1"/>
</dbReference>
<protein>
    <submittedName>
        <fullName evidence="2">DUF4199 family protein</fullName>
    </submittedName>
</protein>
<keyword evidence="1" id="KW-0812">Transmembrane</keyword>
<sequence length="178" mass="19642">MRKVVLIYGLLAGTIVGGMFPITVPFWRSGLITFDNGMWVGYTTMVIALSLVFFGIKSYRDNHLGGGITFGTAFKVGILITLIASLLYCIAWEICYTTIFPDFMEMAAKHTQEKMKSSGATELEMSKALADFQASAESYKNPFVRLAITFIEVFPVGLLITLLSATLLRKKDFLPVAS</sequence>
<feature type="transmembrane region" description="Helical" evidence="1">
    <location>
        <begin position="76"/>
        <end position="99"/>
    </location>
</feature>
<dbReference type="EMBL" id="WPIN01000022">
    <property type="protein sequence ID" value="MVM35362.1"/>
    <property type="molecule type" value="Genomic_DNA"/>
</dbReference>
<dbReference type="InterPro" id="IPR025250">
    <property type="entry name" value="DUF4199"/>
</dbReference>
<evidence type="ECO:0000313" key="2">
    <source>
        <dbReference type="EMBL" id="MVM35362.1"/>
    </source>
</evidence>
<dbReference type="AlphaFoldDB" id="A0A7K1SNI1"/>
<reference evidence="2 3" key="1">
    <citation type="submission" date="2019-12" db="EMBL/GenBank/DDBJ databases">
        <title>Spirosoma sp. HMF4905 genome sequencing and assembly.</title>
        <authorList>
            <person name="Kang H."/>
            <person name="Cha I."/>
            <person name="Kim H."/>
            <person name="Joh K."/>
        </authorList>
    </citation>
    <scope>NUCLEOTIDE SEQUENCE [LARGE SCALE GENOMIC DNA]</scope>
    <source>
        <strain evidence="2 3">HMF4905</strain>
    </source>
</reference>
<accession>A0A7K1SNI1</accession>
<keyword evidence="1" id="KW-0472">Membrane</keyword>
<keyword evidence="1" id="KW-1133">Transmembrane helix</keyword>
<gene>
    <name evidence="2" type="ORF">GO755_35395</name>
</gene>
<dbReference type="Proteomes" id="UP000436006">
    <property type="component" value="Unassembled WGS sequence"/>
</dbReference>
<evidence type="ECO:0000313" key="3">
    <source>
        <dbReference type="Proteomes" id="UP000436006"/>
    </source>
</evidence>
<feature type="transmembrane region" description="Helical" evidence="1">
    <location>
        <begin position="39"/>
        <end position="56"/>
    </location>
</feature>